<proteinExistence type="predicted"/>
<evidence type="ECO:0000256" key="1">
    <source>
        <dbReference type="SAM" id="MobiDB-lite"/>
    </source>
</evidence>
<feature type="compositionally biased region" description="Polar residues" evidence="1">
    <location>
        <begin position="123"/>
        <end position="136"/>
    </location>
</feature>
<feature type="region of interest" description="Disordered" evidence="1">
    <location>
        <begin position="107"/>
        <end position="136"/>
    </location>
</feature>
<protein>
    <submittedName>
        <fullName evidence="2">Uncharacterized protein</fullName>
    </submittedName>
</protein>
<feature type="compositionally biased region" description="Pro residues" evidence="1">
    <location>
        <begin position="1"/>
        <end position="12"/>
    </location>
</feature>
<accession>A0A7R9ALZ0</accession>
<evidence type="ECO:0000313" key="2">
    <source>
        <dbReference type="EMBL" id="CAD7256240.1"/>
    </source>
</evidence>
<organism evidence="2">
    <name type="scientific">Timema shepardi</name>
    <name type="common">Walking stick</name>
    <dbReference type="NCBI Taxonomy" id="629360"/>
    <lineage>
        <taxon>Eukaryota</taxon>
        <taxon>Metazoa</taxon>
        <taxon>Ecdysozoa</taxon>
        <taxon>Arthropoda</taxon>
        <taxon>Hexapoda</taxon>
        <taxon>Insecta</taxon>
        <taxon>Pterygota</taxon>
        <taxon>Neoptera</taxon>
        <taxon>Polyneoptera</taxon>
        <taxon>Phasmatodea</taxon>
        <taxon>Timematodea</taxon>
        <taxon>Timematoidea</taxon>
        <taxon>Timematidae</taxon>
        <taxon>Timema</taxon>
    </lineage>
</organism>
<reference evidence="2" key="1">
    <citation type="submission" date="2020-11" db="EMBL/GenBank/DDBJ databases">
        <authorList>
            <person name="Tran Van P."/>
        </authorList>
    </citation>
    <scope>NUCLEOTIDE SEQUENCE</scope>
</reference>
<dbReference type="EMBL" id="OC000132">
    <property type="protein sequence ID" value="CAD7256240.1"/>
    <property type="molecule type" value="Genomic_DNA"/>
</dbReference>
<dbReference type="AlphaFoldDB" id="A0A7R9ALZ0"/>
<feature type="compositionally biased region" description="Polar residues" evidence="1">
    <location>
        <begin position="16"/>
        <end position="25"/>
    </location>
</feature>
<gene>
    <name evidence="2" type="ORF">TSIB3V08_LOCUS526</name>
</gene>
<name>A0A7R9ALZ0_TIMSH</name>
<feature type="region of interest" description="Disordered" evidence="1">
    <location>
        <begin position="1"/>
        <end position="25"/>
    </location>
</feature>
<sequence>MSKELPSPPPVHPTEIRTSISPSSAVEQLNTNSALANYATGSNVKDPPGPFPSGSVFLKVIEANGNAMTMKVDLVMSPQLDIPYSLLRILPINANLLALLRTQLTDGTPPLLTLEQPSERTSLHVRSSRSPSENSF</sequence>